<organism evidence="1 2">
    <name type="scientific">Arthrobacter stackebrandtii</name>
    <dbReference type="NCBI Taxonomy" id="272161"/>
    <lineage>
        <taxon>Bacteria</taxon>
        <taxon>Bacillati</taxon>
        <taxon>Actinomycetota</taxon>
        <taxon>Actinomycetes</taxon>
        <taxon>Micrococcales</taxon>
        <taxon>Micrococcaceae</taxon>
        <taxon>Arthrobacter</taxon>
    </lineage>
</organism>
<name>A0ABS4YZN0_9MICC</name>
<accession>A0ABS4YZN0</accession>
<reference evidence="1 2" key="1">
    <citation type="submission" date="2021-03" db="EMBL/GenBank/DDBJ databases">
        <title>Sequencing the genomes of 1000 actinobacteria strains.</title>
        <authorList>
            <person name="Klenk H.-P."/>
        </authorList>
    </citation>
    <scope>NUCLEOTIDE SEQUENCE [LARGE SCALE GENOMIC DNA]</scope>
    <source>
        <strain evidence="1 2">DSM 16005</strain>
    </source>
</reference>
<comment type="caution">
    <text evidence="1">The sequence shown here is derived from an EMBL/GenBank/DDBJ whole genome shotgun (WGS) entry which is preliminary data.</text>
</comment>
<dbReference type="RefSeq" id="WP_209682012.1">
    <property type="nucleotide sequence ID" value="NZ_JAGIOI010000001.1"/>
</dbReference>
<dbReference type="EMBL" id="JAGIOI010000001">
    <property type="protein sequence ID" value="MBP2414266.1"/>
    <property type="molecule type" value="Genomic_DNA"/>
</dbReference>
<gene>
    <name evidence="1" type="ORF">JOF48_003065</name>
</gene>
<proteinExistence type="predicted"/>
<dbReference type="Proteomes" id="UP000711614">
    <property type="component" value="Unassembled WGS sequence"/>
</dbReference>
<keyword evidence="2" id="KW-1185">Reference proteome</keyword>
<evidence type="ECO:0000313" key="2">
    <source>
        <dbReference type="Proteomes" id="UP000711614"/>
    </source>
</evidence>
<protein>
    <submittedName>
        <fullName evidence="1">Uncharacterized protein</fullName>
    </submittedName>
</protein>
<evidence type="ECO:0000313" key="1">
    <source>
        <dbReference type="EMBL" id="MBP2414266.1"/>
    </source>
</evidence>
<sequence length="278" mass="31200">MTQTDFAGGWQTIEMVVTVKAYPAISNKYGESVCVAGVRTDTQKNELVRLFPVGFRDLEPHMQFKKYQHVTLRAKKGTTDRRPESWQPDLGSLKLGSTIDTSRKWHDRWELVHDLAGEFTTCEIRERAAKVGQNSRSLALIKPADVSGVIVTTNPAFDRTIAAAAAMAAAPDLFQNEKDALRAAPYRLQYEYRCQDRACSGHSQSLIDWEVGAAGLKWRDGKSGSVADQLKRKFYDDMCGSDRDVHFFIGNQHQNPGSFMVIGVFWPPQHSKPSDTLF</sequence>